<dbReference type="Gene3D" id="2.40.128.270">
    <property type="match status" value="1"/>
</dbReference>
<dbReference type="Proteomes" id="UP000755104">
    <property type="component" value="Unassembled WGS sequence"/>
</dbReference>
<keyword evidence="1" id="KW-0732">Signal</keyword>
<sequence>MRVFPILLPGLLLFACNQAEAPTPPPTQRATVPDGAPGSTMDKIDPENALNGQWEVVRIDDLAFPAKLGIVNFQSGQFFSHEAGCGGGHPAFYEAGADGSLRTWRREAVRIGKYSSPEAPALERALADFIDSARGWSKPANNRLELTASNGSTAYLRRPVGPVPALEGEWRVVLIDGQAWTGPQPASISVGYNWFGASAGCNGGGATWSSPAPGKLSIGTITATQMRCEQTLMQAEGNLFGALASVTGYRLIGDDRAILEGAREIDLARME</sequence>
<feature type="domain" description="DUF306" evidence="2">
    <location>
        <begin position="167"/>
        <end position="264"/>
    </location>
</feature>
<keyword evidence="4" id="KW-1185">Reference proteome</keyword>
<dbReference type="PROSITE" id="PS51257">
    <property type="entry name" value="PROKAR_LIPOPROTEIN"/>
    <property type="match status" value="1"/>
</dbReference>
<evidence type="ECO:0000259" key="2">
    <source>
        <dbReference type="Pfam" id="PF03724"/>
    </source>
</evidence>
<dbReference type="InterPro" id="IPR005184">
    <property type="entry name" value="DUF306_Meta_HslJ"/>
</dbReference>
<organism evidence="3 4">
    <name type="scientific">Qipengyuania qiaonensis</name>
    <dbReference type="NCBI Taxonomy" id="2867240"/>
    <lineage>
        <taxon>Bacteria</taxon>
        <taxon>Pseudomonadati</taxon>
        <taxon>Pseudomonadota</taxon>
        <taxon>Alphaproteobacteria</taxon>
        <taxon>Sphingomonadales</taxon>
        <taxon>Erythrobacteraceae</taxon>
        <taxon>Qipengyuania</taxon>
    </lineage>
</organism>
<dbReference type="Pfam" id="PF03724">
    <property type="entry name" value="META"/>
    <property type="match status" value="1"/>
</dbReference>
<protein>
    <submittedName>
        <fullName evidence="3">META domain-containing protein</fullName>
    </submittedName>
</protein>
<name>A0ABS7J337_9SPHN</name>
<feature type="chain" id="PRO_5046230943" evidence="1">
    <location>
        <begin position="22"/>
        <end position="271"/>
    </location>
</feature>
<dbReference type="RefSeq" id="WP_221555927.1">
    <property type="nucleotide sequence ID" value="NZ_JAIGNO010000002.1"/>
</dbReference>
<evidence type="ECO:0000313" key="3">
    <source>
        <dbReference type="EMBL" id="MBX7481733.1"/>
    </source>
</evidence>
<evidence type="ECO:0000256" key="1">
    <source>
        <dbReference type="SAM" id="SignalP"/>
    </source>
</evidence>
<reference evidence="3 4" key="1">
    <citation type="submission" date="2021-08" db="EMBL/GenBank/DDBJ databases">
        <title>Comparative Genomics Analysis of the Genus Qipengyuania Reveals Extensive Genetic Diversity and Metabolic Versatility, Including the Description of Fifteen Novel Species.</title>
        <authorList>
            <person name="Liu Y."/>
        </authorList>
    </citation>
    <scope>NUCLEOTIDE SEQUENCE [LARGE SCALE GENOMIC DNA]</scope>
    <source>
        <strain evidence="3 4">6D47A</strain>
    </source>
</reference>
<dbReference type="InterPro" id="IPR038670">
    <property type="entry name" value="HslJ-like_sf"/>
</dbReference>
<accession>A0ABS7J337</accession>
<gene>
    <name evidence="3" type="ORF">K3174_04265</name>
</gene>
<feature type="signal peptide" evidence="1">
    <location>
        <begin position="1"/>
        <end position="21"/>
    </location>
</feature>
<comment type="caution">
    <text evidence="3">The sequence shown here is derived from an EMBL/GenBank/DDBJ whole genome shotgun (WGS) entry which is preliminary data.</text>
</comment>
<evidence type="ECO:0000313" key="4">
    <source>
        <dbReference type="Proteomes" id="UP000755104"/>
    </source>
</evidence>
<dbReference type="EMBL" id="JAIGNO010000002">
    <property type="protein sequence ID" value="MBX7481733.1"/>
    <property type="molecule type" value="Genomic_DNA"/>
</dbReference>
<proteinExistence type="predicted"/>